<comment type="caution">
    <text evidence="9">The sequence shown here is derived from an EMBL/GenBank/DDBJ whole genome shotgun (WGS) entry which is preliminary data.</text>
</comment>
<feature type="transmembrane region" description="Helical" evidence="8">
    <location>
        <begin position="57"/>
        <end position="80"/>
    </location>
</feature>
<name>A0ABP8L5Y6_9MICO</name>
<feature type="transmembrane region" description="Helical" evidence="8">
    <location>
        <begin position="464"/>
        <end position="484"/>
    </location>
</feature>
<dbReference type="PANTHER" id="PTHR47019:SF1">
    <property type="entry name" value="LIPID II FLIPPASE MURJ"/>
    <property type="match status" value="1"/>
</dbReference>
<evidence type="ECO:0000256" key="7">
    <source>
        <dbReference type="ARBA" id="ARBA00023136"/>
    </source>
</evidence>
<sequence>MTGRKLAGGILGAAGLITVLTLASRAVGFVRWLVQSWTLGSTEAAQAYETANRIPNVLFEVAAGGALAGAVVPLLAMPLARELREDVDRTASALLGWTLAVLVPLAVVVELLAEPLAGLLLGGAAAGDATSRLTVTFLRIFALQIPLYGIGVVLSGVLQAQKKFFWPALAPLLSSSVVIGAYVAFGVLTDGRQDDPAALPTAAVAWVAWGTTAGVVAMSLCQLGPVLRSGVRLRPALRFPPGAGRRARHLAAAGIGALLSQQISVVVVLYLANAFGGTGTINVYGYAQAVYFLPYAVLAVPLSTAVFPRLSERAGTGDRAGFATMAAGSTRLVVAVALVGMALLVAVAPAATAIFSLRDDMPGMTVAITAFAPGIVGYALIFHVSRALYAVDRGHAAVAATATGWLVVALASVVGVLLLVPDGVDGPATLLALTAASSLGMTVAGLLLLLALRREARRLGGLTRTLAVGGVAALAGAFLGRIVVDAVLEAAGTGALGAITSAAAGGVLALAVPAGAVVLLDHDTWRLSRWAADAHE</sequence>
<dbReference type="PANTHER" id="PTHR47019">
    <property type="entry name" value="LIPID II FLIPPASE MURJ"/>
    <property type="match status" value="1"/>
</dbReference>
<feature type="transmembrane region" description="Helical" evidence="8">
    <location>
        <begin position="396"/>
        <end position="418"/>
    </location>
</feature>
<evidence type="ECO:0000256" key="4">
    <source>
        <dbReference type="ARBA" id="ARBA00022960"/>
    </source>
</evidence>
<feature type="transmembrane region" description="Helical" evidence="8">
    <location>
        <begin position="496"/>
        <end position="520"/>
    </location>
</feature>
<evidence type="ECO:0000256" key="8">
    <source>
        <dbReference type="SAM" id="Phobius"/>
    </source>
</evidence>
<dbReference type="Pfam" id="PF03023">
    <property type="entry name" value="MurJ"/>
    <property type="match status" value="1"/>
</dbReference>
<feature type="transmembrane region" description="Helical" evidence="8">
    <location>
        <begin position="92"/>
        <end position="113"/>
    </location>
</feature>
<keyword evidence="3 8" id="KW-0812">Transmembrane</keyword>
<evidence type="ECO:0000313" key="9">
    <source>
        <dbReference type="EMBL" id="GAA4422846.1"/>
    </source>
</evidence>
<gene>
    <name evidence="9" type="ORF">GCM10023169_17780</name>
</gene>
<dbReference type="EMBL" id="BAABGN010000007">
    <property type="protein sequence ID" value="GAA4422846.1"/>
    <property type="molecule type" value="Genomic_DNA"/>
</dbReference>
<dbReference type="InterPro" id="IPR051050">
    <property type="entry name" value="Lipid_II_flippase_MurJ/MviN"/>
</dbReference>
<reference evidence="10" key="1">
    <citation type="journal article" date="2019" name="Int. J. Syst. Evol. Microbiol.">
        <title>The Global Catalogue of Microorganisms (GCM) 10K type strain sequencing project: providing services to taxonomists for standard genome sequencing and annotation.</title>
        <authorList>
            <consortium name="The Broad Institute Genomics Platform"/>
            <consortium name="The Broad Institute Genome Sequencing Center for Infectious Disease"/>
            <person name="Wu L."/>
            <person name="Ma J."/>
        </authorList>
    </citation>
    <scope>NUCLEOTIDE SEQUENCE [LARGE SCALE GENOMIC DNA]</scope>
    <source>
        <strain evidence="10">JCM 17810</strain>
    </source>
</reference>
<dbReference type="InterPro" id="IPR004268">
    <property type="entry name" value="MurJ"/>
</dbReference>
<evidence type="ECO:0000256" key="6">
    <source>
        <dbReference type="ARBA" id="ARBA00022989"/>
    </source>
</evidence>
<keyword evidence="7 8" id="KW-0472">Membrane</keyword>
<accession>A0ABP8L5Y6</accession>
<organism evidence="9 10">
    <name type="scientific">Georgenia halophila</name>
    <dbReference type="NCBI Taxonomy" id="620889"/>
    <lineage>
        <taxon>Bacteria</taxon>
        <taxon>Bacillati</taxon>
        <taxon>Actinomycetota</taxon>
        <taxon>Actinomycetes</taxon>
        <taxon>Micrococcales</taxon>
        <taxon>Bogoriellaceae</taxon>
        <taxon>Georgenia</taxon>
    </lineage>
</organism>
<proteinExistence type="predicted"/>
<keyword evidence="4" id="KW-0133">Cell shape</keyword>
<evidence type="ECO:0000256" key="3">
    <source>
        <dbReference type="ARBA" id="ARBA00022692"/>
    </source>
</evidence>
<feature type="transmembrane region" description="Helical" evidence="8">
    <location>
        <begin position="249"/>
        <end position="272"/>
    </location>
</feature>
<keyword evidence="2" id="KW-1003">Cell membrane</keyword>
<keyword evidence="6 8" id="KW-1133">Transmembrane helix</keyword>
<feature type="transmembrane region" description="Helical" evidence="8">
    <location>
        <begin position="430"/>
        <end position="452"/>
    </location>
</feature>
<feature type="transmembrane region" description="Helical" evidence="8">
    <location>
        <begin position="332"/>
        <end position="357"/>
    </location>
</feature>
<dbReference type="RefSeq" id="WP_345215896.1">
    <property type="nucleotide sequence ID" value="NZ_BAABGN010000007.1"/>
</dbReference>
<feature type="transmembrane region" description="Helical" evidence="8">
    <location>
        <begin position="164"/>
        <end position="185"/>
    </location>
</feature>
<dbReference type="Proteomes" id="UP001500622">
    <property type="component" value="Unassembled WGS sequence"/>
</dbReference>
<evidence type="ECO:0000256" key="2">
    <source>
        <dbReference type="ARBA" id="ARBA00022475"/>
    </source>
</evidence>
<feature type="transmembrane region" description="Helical" evidence="8">
    <location>
        <begin position="133"/>
        <end position="157"/>
    </location>
</feature>
<feature type="transmembrane region" description="Helical" evidence="8">
    <location>
        <begin position="363"/>
        <end position="384"/>
    </location>
</feature>
<dbReference type="PRINTS" id="PR01806">
    <property type="entry name" value="VIRFACTRMVIN"/>
</dbReference>
<keyword evidence="10" id="KW-1185">Reference proteome</keyword>
<keyword evidence="5" id="KW-0573">Peptidoglycan synthesis</keyword>
<feature type="transmembrane region" description="Helical" evidence="8">
    <location>
        <begin position="205"/>
        <end position="228"/>
    </location>
</feature>
<protein>
    <submittedName>
        <fullName evidence="9">Lipid II flippase MurJ</fullName>
    </submittedName>
</protein>
<evidence type="ECO:0000256" key="5">
    <source>
        <dbReference type="ARBA" id="ARBA00022984"/>
    </source>
</evidence>
<comment type="subcellular location">
    <subcellularLocation>
        <location evidence="1">Cell membrane</location>
        <topology evidence="1">Multi-pass membrane protein</topology>
    </subcellularLocation>
</comment>
<evidence type="ECO:0000313" key="10">
    <source>
        <dbReference type="Proteomes" id="UP001500622"/>
    </source>
</evidence>
<evidence type="ECO:0000256" key="1">
    <source>
        <dbReference type="ARBA" id="ARBA00004651"/>
    </source>
</evidence>
<feature type="transmembrane region" description="Helical" evidence="8">
    <location>
        <begin position="292"/>
        <end position="311"/>
    </location>
</feature>